<dbReference type="Proteomes" id="UP000033123">
    <property type="component" value="Chromosome"/>
</dbReference>
<evidence type="ECO:0000313" key="5">
    <source>
        <dbReference type="Proteomes" id="UP000033123"/>
    </source>
</evidence>
<evidence type="ECO:0000256" key="1">
    <source>
        <dbReference type="ARBA" id="ARBA00022747"/>
    </source>
</evidence>
<reference evidence="4 5" key="1">
    <citation type="submission" date="2014-07" db="EMBL/GenBank/DDBJ databases">
        <title>Methanogenic archaea and the global carbon cycle.</title>
        <authorList>
            <person name="Henriksen J.R."/>
            <person name="Luke J."/>
            <person name="Reinhart S."/>
            <person name="Benedict M.N."/>
            <person name="Youngblut N.D."/>
            <person name="Metcalf M.E."/>
            <person name="Whitaker R.J."/>
            <person name="Metcalf W.W."/>
        </authorList>
    </citation>
    <scope>NUCLEOTIDE SEQUENCE [LARGE SCALE GENOMIC DNA]</scope>
    <source>
        <strain evidence="4 5">C2J</strain>
    </source>
</reference>
<dbReference type="HOGENOM" id="CLU_005762_0_0_2"/>
<dbReference type="GeneID" id="25419266"/>
<dbReference type="PATRIC" id="fig|1434118.4.peg.1708"/>
<dbReference type="CDD" id="cd18800">
    <property type="entry name" value="SF2_C_EcoR124I-like"/>
    <property type="match status" value="1"/>
</dbReference>
<keyword evidence="4" id="KW-0378">Hydrolase</keyword>
<dbReference type="InterPro" id="IPR051268">
    <property type="entry name" value="Type-I_R_enzyme_R_subunit"/>
</dbReference>
<keyword evidence="1" id="KW-0680">Restriction system</keyword>
<dbReference type="EC" id="3.1.21.3" evidence="4"/>
<dbReference type="InterPro" id="IPR021810">
    <property type="entry name" value="T1RH-like_C"/>
</dbReference>
<dbReference type="GO" id="GO:0009307">
    <property type="term" value="P:DNA restriction-modification system"/>
    <property type="evidence" value="ECO:0007669"/>
    <property type="project" value="UniProtKB-KW"/>
</dbReference>
<dbReference type="KEGG" id="msj:MSSAC_1340"/>
<dbReference type="InterPro" id="IPR055180">
    <property type="entry name" value="HsdR_RecA-like_helicase_dom_2"/>
</dbReference>
<dbReference type="Pfam" id="PF11867">
    <property type="entry name" value="T1RH-like_C"/>
    <property type="match status" value="1"/>
</dbReference>
<dbReference type="InterPro" id="IPR027417">
    <property type="entry name" value="P-loop_NTPase"/>
</dbReference>
<dbReference type="Pfam" id="PF22679">
    <property type="entry name" value="T1R_D3-like"/>
    <property type="match status" value="1"/>
</dbReference>
<evidence type="ECO:0000259" key="2">
    <source>
        <dbReference type="Pfam" id="PF11867"/>
    </source>
</evidence>
<dbReference type="STRING" id="1434118.MSSAC_1340"/>
<evidence type="ECO:0000259" key="3">
    <source>
        <dbReference type="Pfam" id="PF22679"/>
    </source>
</evidence>
<name>A0A0E3PLF1_9EURY</name>
<dbReference type="GO" id="GO:0009035">
    <property type="term" value="F:type I site-specific deoxyribonuclease activity"/>
    <property type="evidence" value="ECO:0007669"/>
    <property type="project" value="UniProtKB-EC"/>
</dbReference>
<gene>
    <name evidence="4" type="ORF">MSSAC_1340</name>
</gene>
<feature type="domain" description="Type I restriction enzyme HindI endonuclease subunit-like C-terminal" evidence="2">
    <location>
        <begin position="178"/>
        <end position="453"/>
    </location>
</feature>
<sequence>MTSSRDAAVTYKRILDEIGAPESEIIISSSPKDEPHAEIRKYYKTKAQQRQIIKNFRKPFDEENNLAFLIVCDMLLTGFDAPIEQVMYLDKPLKEHNLMQAVARVNRPYTENKTYGLIIDYCGISKRLKEALDIFNEGDIAGYLEHLLDDVPRAEQAANKVKRFFKDVPTTYDSAEYVDRCVLEALGAEDTRIRFERAFKEFVALVNNIIPNPEANRFRQEIYLYGRIYNAMRTNYGIKSPSVLEAVPKAKALIHEYLESNGIKVFHEPVSIYSSEFNDIVNKKTSPKAKASLIQHKIRTTISNLQNTNPIYYTSLRERLEKLIAEHEQGIRSTTDFLTGLDKIKGELDVDVVARKYGMSREEFAVFQMVRAAYVQLQARAEKAALNLTEEEEKKLSEVSLSLFSALNRLAVIDWKQKPEQQKIMLKTIKRELYKIDFDIETAEKESHNILNLTRNLL</sequence>
<accession>A0A0E3PLF1</accession>
<dbReference type="AlphaFoldDB" id="A0A0E3PLF1"/>
<dbReference type="PANTHER" id="PTHR30195:SF15">
    <property type="entry name" value="TYPE I RESTRICTION ENZYME HINDI ENDONUCLEASE SUBUNIT"/>
    <property type="match status" value="1"/>
</dbReference>
<evidence type="ECO:0000313" key="4">
    <source>
        <dbReference type="EMBL" id="AKB35930.1"/>
    </source>
</evidence>
<dbReference type="RefSeq" id="WP_052727221.1">
    <property type="nucleotide sequence ID" value="NZ_CP009508.1"/>
</dbReference>
<dbReference type="PANTHER" id="PTHR30195">
    <property type="entry name" value="TYPE I SITE-SPECIFIC DEOXYRIBONUCLEASE PROTEIN SUBUNIT M AND R"/>
    <property type="match status" value="1"/>
</dbReference>
<organism evidence="4 5">
    <name type="scientific">Methanosarcina siciliae C2J</name>
    <dbReference type="NCBI Taxonomy" id="1434118"/>
    <lineage>
        <taxon>Archaea</taxon>
        <taxon>Methanobacteriati</taxon>
        <taxon>Methanobacteriota</taxon>
        <taxon>Stenosarchaea group</taxon>
        <taxon>Methanomicrobia</taxon>
        <taxon>Methanosarcinales</taxon>
        <taxon>Methanosarcinaceae</taxon>
        <taxon>Methanosarcina</taxon>
    </lineage>
</organism>
<dbReference type="Gene3D" id="3.40.50.300">
    <property type="entry name" value="P-loop containing nucleotide triphosphate hydrolases"/>
    <property type="match status" value="1"/>
</dbReference>
<protein>
    <submittedName>
        <fullName evidence="4">Type I restriction-modification system, restriction subunit R</fullName>
        <ecNumber evidence="4">3.1.21.3</ecNumber>
    </submittedName>
</protein>
<feature type="domain" description="Restriction endonuclease type I HsdR second RecA-like helicase" evidence="3">
    <location>
        <begin position="49"/>
        <end position="121"/>
    </location>
</feature>
<proteinExistence type="predicted"/>
<dbReference type="EMBL" id="CP009508">
    <property type="protein sequence ID" value="AKB35930.1"/>
    <property type="molecule type" value="Genomic_DNA"/>
</dbReference>